<dbReference type="InterPro" id="IPR006059">
    <property type="entry name" value="SBP"/>
</dbReference>
<name>A0A089L4A6_PAEBO</name>
<dbReference type="EMBL" id="CP009285">
    <property type="protein sequence ID" value="AIQ56316.1"/>
    <property type="molecule type" value="Genomic_DNA"/>
</dbReference>
<dbReference type="InterPro" id="IPR050490">
    <property type="entry name" value="Bact_solute-bd_prot1"/>
</dbReference>
<keyword evidence="1" id="KW-1003">Cell membrane</keyword>
<dbReference type="Gene3D" id="3.40.190.10">
    <property type="entry name" value="Periplasmic binding protein-like II"/>
    <property type="match status" value="2"/>
</dbReference>
<protein>
    <submittedName>
        <fullName evidence="8">ABC transporter substrate-binding protein</fullName>
    </submittedName>
</protein>
<dbReference type="KEGG" id="pbd:PBOR_04730"/>
<dbReference type="PANTHER" id="PTHR43649:SF33">
    <property type="entry name" value="POLYGALACTURONAN_RHAMNOGALACTURONAN-BINDING PROTEIN YTCQ"/>
    <property type="match status" value="1"/>
</dbReference>
<accession>A0A089L4A6</accession>
<dbReference type="PROSITE" id="PS51257">
    <property type="entry name" value="PROKAR_LIPOPROTEIN"/>
    <property type="match status" value="1"/>
</dbReference>
<keyword evidence="3" id="KW-0472">Membrane</keyword>
<dbReference type="Proteomes" id="UP000029518">
    <property type="component" value="Chromosome"/>
</dbReference>
<gene>
    <name evidence="8" type="ORF">PBOR_04730</name>
</gene>
<keyword evidence="2 7" id="KW-0732">Signal</keyword>
<keyword evidence="4" id="KW-0564">Palmitate</keyword>
<evidence type="ECO:0000256" key="5">
    <source>
        <dbReference type="ARBA" id="ARBA00023288"/>
    </source>
</evidence>
<evidence type="ECO:0000256" key="7">
    <source>
        <dbReference type="SAM" id="SignalP"/>
    </source>
</evidence>
<feature type="chain" id="PRO_5038368174" evidence="7">
    <location>
        <begin position="23"/>
        <end position="450"/>
    </location>
</feature>
<dbReference type="HOGENOM" id="CLU_049575_0_0_9"/>
<reference evidence="8" key="1">
    <citation type="submission" date="2014-08" db="EMBL/GenBank/DDBJ databases">
        <title>Comparative genomics of the Paenibacillus odorifer group.</title>
        <authorList>
            <person name="den Bakker H.C."/>
            <person name="Tsai Y.-C.Y.-C."/>
            <person name="Martin N."/>
            <person name="Korlach J."/>
            <person name="Wiedmann M."/>
        </authorList>
    </citation>
    <scope>NUCLEOTIDE SEQUENCE [LARGE SCALE GENOMIC DNA]</scope>
    <source>
        <strain evidence="8">DSM 13188</strain>
    </source>
</reference>
<organism evidence="8 9">
    <name type="scientific">Paenibacillus borealis</name>
    <dbReference type="NCBI Taxonomy" id="160799"/>
    <lineage>
        <taxon>Bacteria</taxon>
        <taxon>Bacillati</taxon>
        <taxon>Bacillota</taxon>
        <taxon>Bacilli</taxon>
        <taxon>Bacillales</taxon>
        <taxon>Paenibacillaceae</taxon>
        <taxon>Paenibacillus</taxon>
    </lineage>
</organism>
<evidence type="ECO:0000313" key="9">
    <source>
        <dbReference type="Proteomes" id="UP000029518"/>
    </source>
</evidence>
<keyword evidence="5" id="KW-0449">Lipoprotein</keyword>
<dbReference type="OrthoDB" id="2060074at2"/>
<feature type="signal peptide" evidence="7">
    <location>
        <begin position="1"/>
        <end position="22"/>
    </location>
</feature>
<evidence type="ECO:0000256" key="3">
    <source>
        <dbReference type="ARBA" id="ARBA00023136"/>
    </source>
</evidence>
<evidence type="ECO:0000313" key="8">
    <source>
        <dbReference type="EMBL" id="AIQ56316.1"/>
    </source>
</evidence>
<feature type="region of interest" description="Disordered" evidence="6">
    <location>
        <begin position="34"/>
        <end position="62"/>
    </location>
</feature>
<dbReference type="SUPFAM" id="SSF53850">
    <property type="entry name" value="Periplasmic binding protein-like II"/>
    <property type="match status" value="1"/>
</dbReference>
<dbReference type="Pfam" id="PF01547">
    <property type="entry name" value="SBP_bac_1"/>
    <property type="match status" value="1"/>
</dbReference>
<sequence>MRNKLFSLCFVIIMIFSLSLTGCGSNNNNNAATATDEPAATTAPETAAGDATAAPTTEPAAAGGADISGKIIFLTNRTDMIGKEYDEYVKRFNEKYPNIKVEFEASQTDYNQQAKVRMASGELPDVMFVPNIPNSDLPKYFASLDDLGLNDQLTFKDFKSFDGQLYGITTGNSTSGIVYNKKAFADAGITEVPKTWDEFLAACEKLKAKGVVPLASNFKDKWPLNDWVYAVPRVIAGNPDFPNEKLTQEAPFTMDNGYGKALSLLRELNEKGYLEKDINSTNWEQSKKDIASGKFAMYFLGNWVINQVIGAGTTSDNVGFFPLPYDNSGTLTAPLSPDFFYAVAKNSKNVDAAKAFVKWMIEESGYEDFAGFISPLKGKESKLTQLKEFQSTGVVLQEGTVDNAQVTEITNKAQLDLPAMVQEFVLAKDPQTVFDKWNKAWAKAKKDLGY</sequence>
<keyword evidence="9" id="KW-1185">Reference proteome</keyword>
<evidence type="ECO:0000256" key="1">
    <source>
        <dbReference type="ARBA" id="ARBA00022475"/>
    </source>
</evidence>
<proteinExistence type="predicted"/>
<dbReference type="PANTHER" id="PTHR43649">
    <property type="entry name" value="ARABINOSE-BINDING PROTEIN-RELATED"/>
    <property type="match status" value="1"/>
</dbReference>
<evidence type="ECO:0000256" key="2">
    <source>
        <dbReference type="ARBA" id="ARBA00022729"/>
    </source>
</evidence>
<evidence type="ECO:0000256" key="6">
    <source>
        <dbReference type="SAM" id="MobiDB-lite"/>
    </source>
</evidence>
<dbReference type="RefSeq" id="WP_042210667.1">
    <property type="nucleotide sequence ID" value="NZ_CP009285.1"/>
</dbReference>
<dbReference type="AlphaFoldDB" id="A0A089L4A6"/>
<evidence type="ECO:0000256" key="4">
    <source>
        <dbReference type="ARBA" id="ARBA00023139"/>
    </source>
</evidence>